<evidence type="ECO:0000313" key="2">
    <source>
        <dbReference type="Ensembl" id="ENSPMRP00000032331.1"/>
    </source>
</evidence>
<keyword evidence="3" id="KW-1185">Reference proteome</keyword>
<sequence>QEHNQRPIYSCILRWDLQLLRDRQVLQNLLSQEERYSPRVSYFRCVQKEIQPSMRKMLAFWILEVCARILFLPPPPHALHHPFIPSTRRVRSRLSQHPAPPALFPTA</sequence>
<reference evidence="2 3" key="1">
    <citation type="journal article" date="2019" name="Proc. Natl. Acad. Sci. U.S.A.">
        <title>Regulatory changes in pterin and carotenoid genes underlie balanced color polymorphisms in the wall lizard.</title>
        <authorList>
            <person name="Andrade P."/>
            <person name="Pinho C."/>
            <person name="Perez I de Lanuza G."/>
            <person name="Afonso S."/>
            <person name="Brejcha J."/>
            <person name="Rubin C.J."/>
            <person name="Wallerman O."/>
            <person name="Pereira P."/>
            <person name="Sabatino S.J."/>
            <person name="Bellati A."/>
            <person name="Pellitteri-Rosa D."/>
            <person name="Bosakova Z."/>
            <person name="Bunikis I."/>
            <person name="Carretero M.A."/>
            <person name="Feiner N."/>
            <person name="Marsik P."/>
            <person name="Pauperio F."/>
            <person name="Salvi D."/>
            <person name="Soler L."/>
            <person name="While G.M."/>
            <person name="Uller T."/>
            <person name="Font E."/>
            <person name="Andersson L."/>
            <person name="Carneiro M."/>
        </authorList>
    </citation>
    <scope>NUCLEOTIDE SEQUENCE</scope>
</reference>
<dbReference type="InterPro" id="IPR006671">
    <property type="entry name" value="Cyclin_N"/>
</dbReference>
<dbReference type="GeneTree" id="ENSGT00990000212542"/>
<dbReference type="Proteomes" id="UP000472272">
    <property type="component" value="Chromosome 6"/>
</dbReference>
<dbReference type="InterPro" id="IPR036915">
    <property type="entry name" value="Cyclin-like_sf"/>
</dbReference>
<dbReference type="AlphaFoldDB" id="A0A670K678"/>
<protein>
    <recommendedName>
        <fullName evidence="1">Cyclin N-terminal domain-containing protein</fullName>
    </recommendedName>
</protein>
<evidence type="ECO:0000259" key="1">
    <source>
        <dbReference type="Pfam" id="PF00134"/>
    </source>
</evidence>
<proteinExistence type="predicted"/>
<name>A0A670K678_PODMU</name>
<dbReference type="Pfam" id="PF00134">
    <property type="entry name" value="Cyclin_N"/>
    <property type="match status" value="1"/>
</dbReference>
<accession>A0A670K678</accession>
<feature type="domain" description="Cyclin N-terminal" evidence="1">
    <location>
        <begin position="25"/>
        <end position="70"/>
    </location>
</feature>
<evidence type="ECO:0000313" key="3">
    <source>
        <dbReference type="Proteomes" id="UP000472272"/>
    </source>
</evidence>
<reference evidence="2" key="2">
    <citation type="submission" date="2025-08" db="UniProtKB">
        <authorList>
            <consortium name="Ensembl"/>
        </authorList>
    </citation>
    <scope>IDENTIFICATION</scope>
</reference>
<dbReference type="SUPFAM" id="SSF47954">
    <property type="entry name" value="Cyclin-like"/>
    <property type="match status" value="1"/>
</dbReference>
<dbReference type="Gene3D" id="1.10.472.10">
    <property type="entry name" value="Cyclin-like"/>
    <property type="match status" value="2"/>
</dbReference>
<dbReference type="Ensembl" id="ENSPMRT00000034287.1">
    <property type="protein sequence ID" value="ENSPMRP00000032331.1"/>
    <property type="gene ID" value="ENSPMRG00000020955.1"/>
</dbReference>
<reference evidence="2" key="3">
    <citation type="submission" date="2025-09" db="UniProtKB">
        <authorList>
            <consortium name="Ensembl"/>
        </authorList>
    </citation>
    <scope>IDENTIFICATION</scope>
</reference>
<organism evidence="2 3">
    <name type="scientific">Podarcis muralis</name>
    <name type="common">Wall lizard</name>
    <name type="synonym">Lacerta muralis</name>
    <dbReference type="NCBI Taxonomy" id="64176"/>
    <lineage>
        <taxon>Eukaryota</taxon>
        <taxon>Metazoa</taxon>
        <taxon>Chordata</taxon>
        <taxon>Craniata</taxon>
        <taxon>Vertebrata</taxon>
        <taxon>Euteleostomi</taxon>
        <taxon>Lepidosauria</taxon>
        <taxon>Squamata</taxon>
        <taxon>Bifurcata</taxon>
        <taxon>Unidentata</taxon>
        <taxon>Episquamata</taxon>
        <taxon>Laterata</taxon>
        <taxon>Lacertibaenia</taxon>
        <taxon>Lacertidae</taxon>
        <taxon>Podarcis</taxon>
    </lineage>
</organism>